<evidence type="ECO:0000256" key="1">
    <source>
        <dbReference type="SAM" id="Phobius"/>
    </source>
</evidence>
<gene>
    <name evidence="3" type="ORF">FOL46_001876</name>
    <name evidence="4" type="ORF">FOZ60_015646</name>
    <name evidence="2" type="ORF">FOZ61_000257</name>
    <name evidence="5" type="ORF">FOZ62_026871</name>
</gene>
<organism evidence="2 7">
    <name type="scientific">Perkinsus olseni</name>
    <name type="common">Perkinsus atlanticus</name>
    <dbReference type="NCBI Taxonomy" id="32597"/>
    <lineage>
        <taxon>Eukaryota</taxon>
        <taxon>Sar</taxon>
        <taxon>Alveolata</taxon>
        <taxon>Perkinsozoa</taxon>
        <taxon>Perkinsea</taxon>
        <taxon>Perkinsida</taxon>
        <taxon>Perkinsidae</taxon>
        <taxon>Perkinsus</taxon>
    </lineage>
</organism>
<feature type="transmembrane region" description="Helical" evidence="1">
    <location>
        <begin position="46"/>
        <end position="71"/>
    </location>
</feature>
<dbReference type="Proteomes" id="UP000570595">
    <property type="component" value="Unassembled WGS sequence"/>
</dbReference>
<dbReference type="Proteomes" id="UP000574390">
    <property type="component" value="Unassembled WGS sequence"/>
</dbReference>
<comment type="caution">
    <text evidence="2">The sequence shown here is derived from an EMBL/GenBank/DDBJ whole genome shotgun (WGS) entry which is preliminary data.</text>
</comment>
<evidence type="ECO:0000313" key="2">
    <source>
        <dbReference type="EMBL" id="KAF4665033.1"/>
    </source>
</evidence>
<dbReference type="EMBL" id="JABANM010034432">
    <property type="protein sequence ID" value="KAF4699633.1"/>
    <property type="molecule type" value="Genomic_DNA"/>
</dbReference>
<evidence type="ECO:0000313" key="7">
    <source>
        <dbReference type="Proteomes" id="UP000570595"/>
    </source>
</evidence>
<proteinExistence type="predicted"/>
<dbReference type="Proteomes" id="UP000572268">
    <property type="component" value="Unassembled WGS sequence"/>
</dbReference>
<dbReference type="EMBL" id="JABAHT010000103">
    <property type="protein sequence ID" value="KAF4665033.1"/>
    <property type="molecule type" value="Genomic_DNA"/>
</dbReference>
<accession>A0A7J6M0F9</accession>
<dbReference type="OrthoDB" id="10321029at2759"/>
<keyword evidence="1" id="KW-0812">Transmembrane</keyword>
<name>A0A7J6M0F9_PEROL</name>
<evidence type="ECO:0000313" key="3">
    <source>
        <dbReference type="EMBL" id="KAF4668641.1"/>
    </source>
</evidence>
<keyword evidence="1" id="KW-0472">Membrane</keyword>
<evidence type="ECO:0000313" key="6">
    <source>
        <dbReference type="Proteomes" id="UP000541610"/>
    </source>
</evidence>
<protein>
    <submittedName>
        <fullName evidence="2">Uncharacterized protein</fullName>
    </submittedName>
</protein>
<evidence type="ECO:0000313" key="4">
    <source>
        <dbReference type="EMBL" id="KAF4696747.1"/>
    </source>
</evidence>
<reference evidence="6 7" key="1">
    <citation type="submission" date="2020-04" db="EMBL/GenBank/DDBJ databases">
        <title>Perkinsus olseni comparative genomics.</title>
        <authorList>
            <person name="Bogema D.R."/>
        </authorList>
    </citation>
    <scope>NUCLEOTIDE SEQUENCE [LARGE SCALE GENOMIC DNA]</scope>
    <source>
        <strain evidence="4">00978-12</strain>
        <strain evidence="2">ATCC PRA-179</strain>
        <strain evidence="5">ATCC PRA-205</strain>
        <strain evidence="3">ATCC PRA-31</strain>
    </source>
</reference>
<keyword evidence="1" id="KW-1133">Transmembrane helix</keyword>
<evidence type="ECO:0000313" key="5">
    <source>
        <dbReference type="EMBL" id="KAF4699633.1"/>
    </source>
</evidence>
<dbReference type="EMBL" id="JABANP010000008">
    <property type="protein sequence ID" value="KAF4696747.1"/>
    <property type="molecule type" value="Genomic_DNA"/>
</dbReference>
<dbReference type="EMBL" id="JABANN010000156">
    <property type="protein sequence ID" value="KAF4668641.1"/>
    <property type="molecule type" value="Genomic_DNA"/>
</dbReference>
<sequence>MSLKGSGLLPLVYGVFWLRPMAQIALYTLSQPSAVDLVDAGGSINFIILTSAGAAVGGLMGSVMGLLTLLIHESLISFHRTIESIGITYAALARASTFA</sequence>
<dbReference type="AlphaFoldDB" id="A0A7J6M0F9"/>
<dbReference type="Proteomes" id="UP000541610">
    <property type="component" value="Unassembled WGS sequence"/>
</dbReference>